<dbReference type="PANTHER" id="PTHR30622">
    <property type="entry name" value="UNDECAPRENYL-DIPHOSPHATASE"/>
    <property type="match status" value="1"/>
</dbReference>
<sequence length="276" mass="30511">MSLLKAIFLGIFQGITEFLPISSSGHLVLLQKLFNIDEGNLFFTVMLHFGTLISIFIVYFKDIVNIISEFIGFIIDLLKNKKVVINNEYRKLGIMIIIGSIPTALMGILLEDIFESFYNTTIIIGLALIFTGILLWAAEKIKSGKKSIHKMTVKDALIIGTFQGMAITPGLSRSGSTIVGGLFMGLSKKNATRFSFLLALPATFGASLLELSKTLTTNSLSGVSFLMVIVGIISSCITGIFAIKFLIKILEKGKLYYFSYYVWFLGLIVILFELIK</sequence>
<evidence type="ECO:0000256" key="2">
    <source>
        <dbReference type="ARBA" id="ARBA00010621"/>
    </source>
</evidence>
<feature type="transmembrane region" description="Helical" evidence="17">
    <location>
        <begin position="6"/>
        <end position="29"/>
    </location>
</feature>
<dbReference type="RefSeq" id="WP_035163596.1">
    <property type="nucleotide sequence ID" value="NZ_AZTB01000032.1"/>
</dbReference>
<comment type="subcellular location">
    <subcellularLocation>
        <location evidence="1 17">Cell membrane</location>
        <topology evidence="1 17">Multi-pass membrane protein</topology>
    </subcellularLocation>
</comment>
<keyword evidence="11 17" id="KW-0472">Membrane</keyword>
<dbReference type="EMBL" id="AZTB01000032">
    <property type="protein sequence ID" value="KGG80282.1"/>
    <property type="molecule type" value="Genomic_DNA"/>
</dbReference>
<accession>A0A096BHC5</accession>
<evidence type="ECO:0000256" key="11">
    <source>
        <dbReference type="ARBA" id="ARBA00023136"/>
    </source>
</evidence>
<dbReference type="GO" id="GO:0005886">
    <property type="term" value="C:plasma membrane"/>
    <property type="evidence" value="ECO:0007669"/>
    <property type="project" value="UniProtKB-SubCell"/>
</dbReference>
<evidence type="ECO:0000256" key="9">
    <source>
        <dbReference type="ARBA" id="ARBA00022984"/>
    </source>
</evidence>
<evidence type="ECO:0000256" key="4">
    <source>
        <dbReference type="ARBA" id="ARBA00021581"/>
    </source>
</evidence>
<evidence type="ECO:0000256" key="6">
    <source>
        <dbReference type="ARBA" id="ARBA00022692"/>
    </source>
</evidence>
<dbReference type="PANTHER" id="PTHR30622:SF2">
    <property type="entry name" value="UNDECAPRENYL-DIPHOSPHATASE"/>
    <property type="match status" value="1"/>
</dbReference>
<evidence type="ECO:0000256" key="3">
    <source>
        <dbReference type="ARBA" id="ARBA00012374"/>
    </source>
</evidence>
<dbReference type="EC" id="3.6.1.27" evidence="3 17"/>
<keyword evidence="9 17" id="KW-0573">Peptidoglycan synthesis</keyword>
<dbReference type="Pfam" id="PF02673">
    <property type="entry name" value="BacA"/>
    <property type="match status" value="1"/>
</dbReference>
<keyword evidence="6 17" id="KW-0812">Transmembrane</keyword>
<keyword evidence="10 17" id="KW-1133">Transmembrane helix</keyword>
<keyword evidence="7 17" id="KW-0378">Hydrolase</keyword>
<dbReference type="GO" id="GO:0050380">
    <property type="term" value="F:undecaprenyl-diphosphatase activity"/>
    <property type="evidence" value="ECO:0007669"/>
    <property type="project" value="UniProtKB-UniRule"/>
</dbReference>
<evidence type="ECO:0000256" key="14">
    <source>
        <dbReference type="ARBA" id="ARBA00032707"/>
    </source>
</evidence>
<feature type="transmembrane region" description="Helical" evidence="17">
    <location>
        <begin position="223"/>
        <end position="243"/>
    </location>
</feature>
<evidence type="ECO:0000256" key="16">
    <source>
        <dbReference type="ARBA" id="ARBA00047594"/>
    </source>
</evidence>
<protein>
    <recommendedName>
        <fullName evidence="4 17">Undecaprenyl-diphosphatase</fullName>
        <ecNumber evidence="3 17">3.6.1.27</ecNumber>
    </recommendedName>
    <alternativeName>
        <fullName evidence="15 17">Bacitracin resistance protein</fullName>
    </alternativeName>
    <alternativeName>
        <fullName evidence="14 17">Undecaprenyl pyrophosphate phosphatase</fullName>
    </alternativeName>
</protein>
<proteinExistence type="inferred from homology"/>
<dbReference type="NCBIfam" id="TIGR00753">
    <property type="entry name" value="undec_PP_bacA"/>
    <property type="match status" value="1"/>
</dbReference>
<dbReference type="InterPro" id="IPR003824">
    <property type="entry name" value="UppP"/>
</dbReference>
<feature type="transmembrane region" description="Helical" evidence="17">
    <location>
        <begin position="92"/>
        <end position="110"/>
    </location>
</feature>
<keyword evidence="12 17" id="KW-0046">Antibiotic resistance</keyword>
<evidence type="ECO:0000256" key="10">
    <source>
        <dbReference type="ARBA" id="ARBA00022989"/>
    </source>
</evidence>
<evidence type="ECO:0000256" key="17">
    <source>
        <dbReference type="HAMAP-Rule" id="MF_01006"/>
    </source>
</evidence>
<comment type="similarity">
    <text evidence="2 17">Belongs to the UppP family.</text>
</comment>
<evidence type="ECO:0000313" key="19">
    <source>
        <dbReference type="Proteomes" id="UP000029622"/>
    </source>
</evidence>
<evidence type="ECO:0000256" key="1">
    <source>
        <dbReference type="ARBA" id="ARBA00004651"/>
    </source>
</evidence>
<comment type="caution">
    <text evidence="18">The sequence shown here is derived from an EMBL/GenBank/DDBJ whole genome shotgun (WGS) entry which is preliminary data.</text>
</comment>
<dbReference type="AlphaFoldDB" id="A0A096BHC5"/>
<dbReference type="GO" id="GO:0046677">
    <property type="term" value="P:response to antibiotic"/>
    <property type="evidence" value="ECO:0007669"/>
    <property type="project" value="UniProtKB-UniRule"/>
</dbReference>
<feature type="transmembrane region" description="Helical" evidence="17">
    <location>
        <begin position="116"/>
        <end position="138"/>
    </location>
</feature>
<organism evidence="18 19">
    <name type="scientific">Caloranaerobacter azorensis H53214</name>
    <dbReference type="NCBI Taxonomy" id="1156417"/>
    <lineage>
        <taxon>Bacteria</taxon>
        <taxon>Bacillati</taxon>
        <taxon>Bacillota</taxon>
        <taxon>Tissierellia</taxon>
        <taxon>Tissierellales</taxon>
        <taxon>Thermohalobacteraceae</taxon>
        <taxon>Caloranaerobacter</taxon>
    </lineage>
</organism>
<evidence type="ECO:0000313" key="18">
    <source>
        <dbReference type="EMBL" id="KGG80282.1"/>
    </source>
</evidence>
<comment type="miscellaneous">
    <text evidence="17">Bacitracin is thought to be involved in the inhibition of peptidoglycan synthesis by sequestering undecaprenyl diphosphate, thereby reducing the pool of lipid carrier available.</text>
</comment>
<name>A0A096BHC5_9FIRM</name>
<evidence type="ECO:0000256" key="7">
    <source>
        <dbReference type="ARBA" id="ARBA00022801"/>
    </source>
</evidence>
<reference evidence="18 19" key="1">
    <citation type="submission" date="2013-12" db="EMBL/GenBank/DDBJ databases">
        <title>Draft genome sequence of Caloranaerobacter sp. H53214.</title>
        <authorList>
            <person name="Jiang L.J."/>
            <person name="Shao Z.Z."/>
            <person name="Long M.N."/>
        </authorList>
    </citation>
    <scope>NUCLEOTIDE SEQUENCE [LARGE SCALE GENOMIC DNA]</scope>
    <source>
        <strain evidence="18 19">H53214</strain>
    </source>
</reference>
<keyword evidence="8 17" id="KW-0133">Cell shape</keyword>
<dbReference type="GO" id="GO:0009252">
    <property type="term" value="P:peptidoglycan biosynthetic process"/>
    <property type="evidence" value="ECO:0007669"/>
    <property type="project" value="UniProtKB-KW"/>
</dbReference>
<evidence type="ECO:0000256" key="5">
    <source>
        <dbReference type="ARBA" id="ARBA00022475"/>
    </source>
</evidence>
<gene>
    <name evidence="17" type="primary">uppP</name>
    <name evidence="18" type="ORF">Y919_07225</name>
</gene>
<dbReference type="STRING" id="1156417.Y919_07225"/>
<dbReference type="GO" id="GO:0071555">
    <property type="term" value="P:cell wall organization"/>
    <property type="evidence" value="ECO:0007669"/>
    <property type="project" value="UniProtKB-KW"/>
</dbReference>
<dbReference type="HAMAP" id="MF_01006">
    <property type="entry name" value="Undec_diphosphatase"/>
    <property type="match status" value="1"/>
</dbReference>
<dbReference type="Proteomes" id="UP000029622">
    <property type="component" value="Unassembled WGS sequence"/>
</dbReference>
<comment type="function">
    <text evidence="17">Catalyzes the dephosphorylation of undecaprenyl diphosphate (UPP). Confers resistance to bacitracin.</text>
</comment>
<dbReference type="GO" id="GO:0008360">
    <property type="term" value="P:regulation of cell shape"/>
    <property type="evidence" value="ECO:0007669"/>
    <property type="project" value="UniProtKB-KW"/>
</dbReference>
<evidence type="ECO:0000256" key="13">
    <source>
        <dbReference type="ARBA" id="ARBA00023316"/>
    </source>
</evidence>
<feature type="transmembrane region" description="Helical" evidence="17">
    <location>
        <begin position="194"/>
        <end position="211"/>
    </location>
</feature>
<feature type="transmembrane region" description="Helical" evidence="17">
    <location>
        <begin position="255"/>
        <end position="275"/>
    </location>
</feature>
<keyword evidence="5 17" id="KW-1003">Cell membrane</keyword>
<evidence type="ECO:0000256" key="15">
    <source>
        <dbReference type="ARBA" id="ARBA00032932"/>
    </source>
</evidence>
<evidence type="ECO:0000256" key="12">
    <source>
        <dbReference type="ARBA" id="ARBA00023251"/>
    </source>
</evidence>
<evidence type="ECO:0000256" key="8">
    <source>
        <dbReference type="ARBA" id="ARBA00022960"/>
    </source>
</evidence>
<comment type="catalytic activity">
    <reaction evidence="16 17">
        <text>di-trans,octa-cis-undecaprenyl diphosphate + H2O = di-trans,octa-cis-undecaprenyl phosphate + phosphate + H(+)</text>
        <dbReference type="Rhea" id="RHEA:28094"/>
        <dbReference type="ChEBI" id="CHEBI:15377"/>
        <dbReference type="ChEBI" id="CHEBI:15378"/>
        <dbReference type="ChEBI" id="CHEBI:43474"/>
        <dbReference type="ChEBI" id="CHEBI:58405"/>
        <dbReference type="ChEBI" id="CHEBI:60392"/>
        <dbReference type="EC" id="3.6.1.27"/>
    </reaction>
</comment>
<keyword evidence="13 17" id="KW-0961">Cell wall biogenesis/degradation</keyword>